<reference evidence="14" key="4">
    <citation type="submission" date="2020-09" db="EMBL/GenBank/DDBJ databases">
        <authorList>
            <person name="Sun Q."/>
            <person name="Ohkuma M."/>
        </authorList>
    </citation>
    <scope>NUCLEOTIDE SEQUENCE</scope>
    <source>
        <strain evidence="14">JCM 31740</strain>
    </source>
</reference>
<evidence type="ECO:0000256" key="10">
    <source>
        <dbReference type="ARBA" id="ARBA00048493"/>
    </source>
</evidence>
<dbReference type="CDD" id="cd05636">
    <property type="entry name" value="LbH_G1P_TT_C_like"/>
    <property type="match status" value="1"/>
</dbReference>
<evidence type="ECO:0000256" key="3">
    <source>
        <dbReference type="ARBA" id="ARBA00007707"/>
    </source>
</evidence>
<dbReference type="InterPro" id="IPR011004">
    <property type="entry name" value="Trimer_LpxA-like_sf"/>
</dbReference>
<keyword evidence="5 13" id="KW-0808">Transferase</keyword>
<reference evidence="15" key="2">
    <citation type="submission" date="2018-04" db="EMBL/GenBank/DDBJ databases">
        <title>Complete genome sequence of Sulfodiicoccus acidiphilus strain HS-1.</title>
        <authorList>
            <person name="Sakai H.D."/>
            <person name="Kurosawa N."/>
        </authorList>
    </citation>
    <scope>NUCLEOTIDE SEQUENCE [LARGE SCALE GENOMIC DNA]</scope>
    <source>
        <strain evidence="15">HS-1</strain>
    </source>
</reference>
<dbReference type="InterPro" id="IPR005835">
    <property type="entry name" value="NTP_transferase_dom"/>
</dbReference>
<evidence type="ECO:0000256" key="4">
    <source>
        <dbReference type="ARBA" id="ARBA00007947"/>
    </source>
</evidence>
<dbReference type="Pfam" id="PF25087">
    <property type="entry name" value="GMPPB_C"/>
    <property type="match status" value="1"/>
</dbReference>
<keyword evidence="7" id="KW-0511">Multifunctional enzyme</keyword>
<name>A0A348B0V8_9CREN</name>
<dbReference type="GeneID" id="38665695"/>
<comment type="catalytic activity">
    <reaction evidence="9">
        <text>alpha-D-glucosamine 1-phosphate + acetyl-CoA = N-acetyl-alpha-D-glucosamine 1-phosphate + CoA + H(+)</text>
        <dbReference type="Rhea" id="RHEA:13725"/>
        <dbReference type="ChEBI" id="CHEBI:15378"/>
        <dbReference type="ChEBI" id="CHEBI:57287"/>
        <dbReference type="ChEBI" id="CHEBI:57288"/>
        <dbReference type="ChEBI" id="CHEBI:57776"/>
        <dbReference type="ChEBI" id="CHEBI:58516"/>
        <dbReference type="EC" id="2.3.1.157"/>
    </reaction>
</comment>
<evidence type="ECO:0000313" key="14">
    <source>
        <dbReference type="EMBL" id="GGT99327.1"/>
    </source>
</evidence>
<dbReference type="KEGG" id="sacd:HS1genome_0199"/>
<evidence type="ECO:0000256" key="8">
    <source>
        <dbReference type="ARBA" id="ARBA00023315"/>
    </source>
</evidence>
<dbReference type="UniPathway" id="UPA00113">
    <property type="reaction ID" value="UER00532"/>
</dbReference>
<comment type="pathway">
    <text evidence="1">Nucleotide-sugar biosynthesis; UDP-N-acetyl-alpha-D-glucosamine biosynthesis; N-acetyl-alpha-D-glucosamine 1-phosphate from alpha-D-glucosamine 6-phosphate (route II): step 2/2.</text>
</comment>
<evidence type="ECO:0000259" key="11">
    <source>
        <dbReference type="Pfam" id="PF00483"/>
    </source>
</evidence>
<evidence type="ECO:0000313" key="15">
    <source>
        <dbReference type="Proteomes" id="UP000276741"/>
    </source>
</evidence>
<dbReference type="InterPro" id="IPR029044">
    <property type="entry name" value="Nucleotide-diphossugar_trans"/>
</dbReference>
<reference evidence="13" key="3">
    <citation type="journal article" date="2019" name="BMC Res. Notes">
        <title>Complete genome sequence of the Sulfodiicoccus acidiphilus strain HS-1T, the first crenarchaeon that lacks polB3, isolated from an acidic hot spring in Ohwaku-dani, Hakone, Japan.</title>
        <authorList>
            <person name="Sakai H.D."/>
            <person name="Kurosawa N."/>
        </authorList>
    </citation>
    <scope>NUCLEOTIDE SEQUENCE</scope>
    <source>
        <strain evidence="13">HS-1</strain>
    </source>
</reference>
<dbReference type="AlphaFoldDB" id="A0A348B0V8"/>
<proteinExistence type="inferred from homology"/>
<dbReference type="Gene3D" id="3.90.550.10">
    <property type="entry name" value="Spore Coat Polysaccharide Biosynthesis Protein SpsA, Chain A"/>
    <property type="match status" value="1"/>
</dbReference>
<organism evidence="13 15">
    <name type="scientific">Sulfodiicoccus acidiphilus</name>
    <dbReference type="NCBI Taxonomy" id="1670455"/>
    <lineage>
        <taxon>Archaea</taxon>
        <taxon>Thermoproteota</taxon>
        <taxon>Thermoprotei</taxon>
        <taxon>Sulfolobales</taxon>
        <taxon>Sulfolobaceae</taxon>
        <taxon>Sulfodiicoccus</taxon>
    </lineage>
</organism>
<evidence type="ECO:0000313" key="13">
    <source>
        <dbReference type="EMBL" id="BBD71810.1"/>
    </source>
</evidence>
<dbReference type="GO" id="GO:0003977">
    <property type="term" value="F:UDP-N-acetylglucosamine diphosphorylase activity"/>
    <property type="evidence" value="ECO:0007669"/>
    <property type="project" value="UniProtKB-EC"/>
</dbReference>
<feature type="domain" description="Nucleotidyl transferase" evidence="11">
    <location>
        <begin position="2"/>
        <end position="216"/>
    </location>
</feature>
<evidence type="ECO:0000256" key="6">
    <source>
        <dbReference type="ARBA" id="ARBA00022695"/>
    </source>
</evidence>
<sequence length="394" mass="42706">MKAVVLAAGRGERLEPITQTRPKPLIPLMGTTLLERIVNILKRYVDQVIVIGNQELRERYFETTVIQQRPGALGTAAALSSLRLNEDSFLVVYGDLLFDEGAISKVVDAPGNTILGVKVSNPSNYGVILSSGNKLEKIIEKPQNPPSNIVNGGIYKLSSEVFSIIDKLLPSPRNELELTDAINVLASQTKVSVLIHDGMWMDVGKPWQVIEANKTVMDAELRTELKGKVHEDVKVIGKVFVEETAEVKPGTVIEGPAYIGSGAEIGPLAHIRPYTVIGRKSKVGSFVEVKETVLMEGVKLPHLNYVGDSVVCEEVNLGAGTIVANLRFDESEVKMSIKGTKVSTGRRKMGAIIGGYVKTGINVSILPGVKVGSRAIIYPGRIVNRDVESGEVYK</sequence>
<evidence type="ECO:0000256" key="1">
    <source>
        <dbReference type="ARBA" id="ARBA00005166"/>
    </source>
</evidence>
<protein>
    <submittedName>
        <fullName evidence="13">Nucleotidyltransferase</fullName>
    </submittedName>
</protein>
<comment type="catalytic activity">
    <reaction evidence="10">
        <text>N-acetyl-alpha-D-glucosamine 1-phosphate + UTP + H(+) = UDP-N-acetyl-alpha-D-glucosamine + diphosphate</text>
        <dbReference type="Rhea" id="RHEA:13509"/>
        <dbReference type="ChEBI" id="CHEBI:15378"/>
        <dbReference type="ChEBI" id="CHEBI:33019"/>
        <dbReference type="ChEBI" id="CHEBI:46398"/>
        <dbReference type="ChEBI" id="CHEBI:57705"/>
        <dbReference type="ChEBI" id="CHEBI:57776"/>
        <dbReference type="EC" id="2.7.7.23"/>
    </reaction>
</comment>
<keyword evidence="6" id="KW-0548">Nucleotidyltransferase</keyword>
<dbReference type="InterPro" id="IPR056729">
    <property type="entry name" value="GMPPB_C"/>
</dbReference>
<dbReference type="GO" id="GO:0019134">
    <property type="term" value="F:glucosamine-1-phosphate N-acetyltransferase activity"/>
    <property type="evidence" value="ECO:0007669"/>
    <property type="project" value="UniProtKB-EC"/>
</dbReference>
<dbReference type="PANTHER" id="PTHR43584">
    <property type="entry name" value="NUCLEOTIDYL TRANSFERASE"/>
    <property type="match status" value="1"/>
</dbReference>
<comment type="similarity">
    <text evidence="3">In the C-terminal section; belongs to the transferase hexapeptide repeat family.</text>
</comment>
<dbReference type="EMBL" id="AP018553">
    <property type="protein sequence ID" value="BBD71810.1"/>
    <property type="molecule type" value="Genomic_DNA"/>
</dbReference>
<dbReference type="SUPFAM" id="SSF51161">
    <property type="entry name" value="Trimeric LpxA-like enzymes"/>
    <property type="match status" value="1"/>
</dbReference>
<evidence type="ECO:0000256" key="2">
    <source>
        <dbReference type="ARBA" id="ARBA00005208"/>
    </source>
</evidence>
<keyword evidence="15" id="KW-1185">Reference proteome</keyword>
<dbReference type="Pfam" id="PF00483">
    <property type="entry name" value="NTP_transferase"/>
    <property type="match status" value="1"/>
</dbReference>
<comment type="pathway">
    <text evidence="2">Nucleotide-sugar biosynthesis; UDP-N-acetyl-alpha-D-glucosamine biosynthesis; UDP-N-acetyl-alpha-D-glucosamine from N-acetyl-alpha-D-glucosamine 1-phosphate: step 1/1.</text>
</comment>
<dbReference type="OrthoDB" id="15372at2157"/>
<evidence type="ECO:0000256" key="9">
    <source>
        <dbReference type="ARBA" id="ARBA00048247"/>
    </source>
</evidence>
<accession>A0A348B0V8</accession>
<dbReference type="CDD" id="cd04181">
    <property type="entry name" value="NTP_transferase"/>
    <property type="match status" value="1"/>
</dbReference>
<evidence type="ECO:0000256" key="7">
    <source>
        <dbReference type="ARBA" id="ARBA00023268"/>
    </source>
</evidence>
<dbReference type="PANTHER" id="PTHR43584:SF8">
    <property type="entry name" value="N-ACETYLMURAMATE ALPHA-1-PHOSPHATE URIDYLYLTRANSFERASE"/>
    <property type="match status" value="1"/>
</dbReference>
<evidence type="ECO:0000259" key="12">
    <source>
        <dbReference type="Pfam" id="PF25087"/>
    </source>
</evidence>
<dbReference type="EMBL" id="BMQS01000014">
    <property type="protein sequence ID" value="GGT99327.1"/>
    <property type="molecule type" value="Genomic_DNA"/>
</dbReference>
<dbReference type="SUPFAM" id="SSF53448">
    <property type="entry name" value="Nucleotide-diphospho-sugar transferases"/>
    <property type="match status" value="1"/>
</dbReference>
<reference evidence="14" key="1">
    <citation type="journal article" date="2014" name="Int. J. Syst. Evol. Microbiol.">
        <title>Complete genome sequence of Corynebacterium casei LMG S-19264T (=DSM 44701T), isolated from a smear-ripened cheese.</title>
        <authorList>
            <consortium name="US DOE Joint Genome Institute (JGI-PGF)"/>
            <person name="Walter F."/>
            <person name="Albersmeier A."/>
            <person name="Kalinowski J."/>
            <person name="Ruckert C."/>
        </authorList>
    </citation>
    <scope>NUCLEOTIDE SEQUENCE</scope>
    <source>
        <strain evidence="14">JCM 31740</strain>
    </source>
</reference>
<evidence type="ECO:0000256" key="5">
    <source>
        <dbReference type="ARBA" id="ARBA00022679"/>
    </source>
</evidence>
<keyword evidence="8" id="KW-0012">Acyltransferase</keyword>
<feature type="domain" description="Mannose-1-phosphate guanyltransferase C-terminal" evidence="12">
    <location>
        <begin position="253"/>
        <end position="344"/>
    </location>
</feature>
<comment type="similarity">
    <text evidence="4">In the N-terminal section; belongs to the N-acetylglucosamine-1-phosphate uridyltransferase family.</text>
</comment>
<gene>
    <name evidence="14" type="ORF">GCM10007116_15920</name>
    <name evidence="13" type="ORF">HS1genome_0199</name>
</gene>
<dbReference type="InterPro" id="IPR050065">
    <property type="entry name" value="GlmU-like"/>
</dbReference>
<dbReference type="GO" id="GO:0006048">
    <property type="term" value="P:UDP-N-acetylglucosamine biosynthetic process"/>
    <property type="evidence" value="ECO:0007669"/>
    <property type="project" value="UniProtKB-UniPathway"/>
</dbReference>
<dbReference type="RefSeq" id="WP_126449132.1">
    <property type="nucleotide sequence ID" value="NZ_AP018553.1"/>
</dbReference>
<dbReference type="Proteomes" id="UP000276741">
    <property type="component" value="Chromosome"/>
</dbReference>
<dbReference type="InterPro" id="IPR023915">
    <property type="entry name" value="Bifunctiontional_GlmU_arc-type"/>
</dbReference>
<dbReference type="NCBIfam" id="TIGR03992">
    <property type="entry name" value="Arch_glmU"/>
    <property type="match status" value="1"/>
</dbReference>
<dbReference type="Gene3D" id="2.160.10.10">
    <property type="entry name" value="Hexapeptide repeat proteins"/>
    <property type="match status" value="1"/>
</dbReference>
<dbReference type="Proteomes" id="UP000616143">
    <property type="component" value="Unassembled WGS sequence"/>
</dbReference>